<dbReference type="EMBL" id="CM042045">
    <property type="protein sequence ID" value="KAI3683908.1"/>
    <property type="molecule type" value="Genomic_DNA"/>
</dbReference>
<proteinExistence type="predicted"/>
<gene>
    <name evidence="1" type="ORF">L1987_84423</name>
</gene>
<evidence type="ECO:0000313" key="1">
    <source>
        <dbReference type="EMBL" id="KAI3683908.1"/>
    </source>
</evidence>
<evidence type="ECO:0000313" key="2">
    <source>
        <dbReference type="Proteomes" id="UP001056120"/>
    </source>
</evidence>
<name>A0ACB8YFM0_9ASTR</name>
<organism evidence="1 2">
    <name type="scientific">Smallanthus sonchifolius</name>
    <dbReference type="NCBI Taxonomy" id="185202"/>
    <lineage>
        <taxon>Eukaryota</taxon>
        <taxon>Viridiplantae</taxon>
        <taxon>Streptophyta</taxon>
        <taxon>Embryophyta</taxon>
        <taxon>Tracheophyta</taxon>
        <taxon>Spermatophyta</taxon>
        <taxon>Magnoliopsida</taxon>
        <taxon>eudicotyledons</taxon>
        <taxon>Gunneridae</taxon>
        <taxon>Pentapetalae</taxon>
        <taxon>asterids</taxon>
        <taxon>campanulids</taxon>
        <taxon>Asterales</taxon>
        <taxon>Asteraceae</taxon>
        <taxon>Asteroideae</taxon>
        <taxon>Heliantheae alliance</taxon>
        <taxon>Millerieae</taxon>
        <taxon>Smallanthus</taxon>
    </lineage>
</organism>
<reference evidence="1 2" key="2">
    <citation type="journal article" date="2022" name="Mol. Ecol. Resour.">
        <title>The genomes of chicory, endive, great burdock and yacon provide insights into Asteraceae paleo-polyploidization history and plant inulin production.</title>
        <authorList>
            <person name="Fan W."/>
            <person name="Wang S."/>
            <person name="Wang H."/>
            <person name="Wang A."/>
            <person name="Jiang F."/>
            <person name="Liu H."/>
            <person name="Zhao H."/>
            <person name="Xu D."/>
            <person name="Zhang Y."/>
        </authorList>
    </citation>
    <scope>NUCLEOTIDE SEQUENCE [LARGE SCALE GENOMIC DNA]</scope>
    <source>
        <strain evidence="2">cv. Yunnan</strain>
        <tissue evidence="1">Leaves</tissue>
    </source>
</reference>
<accession>A0ACB8YFM0</accession>
<sequence length="143" mass="16964">MITGGLAAHAYAISLKHVVKEVVRRRPTLGGVGLRQWESVNKAKGNREMRLMKWEEMKELAMKKFYPQNEINRVERDFLTLKASNMTHRQYTSKFDEMSRIVPNVVTLEERMLSATFKDYLRRDKKATRMLRMFVGMWEEAHR</sequence>
<comment type="caution">
    <text evidence="1">The sequence shown here is derived from an EMBL/GenBank/DDBJ whole genome shotgun (WGS) entry which is preliminary data.</text>
</comment>
<reference evidence="2" key="1">
    <citation type="journal article" date="2022" name="Mol. Ecol. Resour.">
        <title>The genomes of chicory, endive, great burdock and yacon provide insights into Asteraceae palaeo-polyploidization history and plant inulin production.</title>
        <authorList>
            <person name="Fan W."/>
            <person name="Wang S."/>
            <person name="Wang H."/>
            <person name="Wang A."/>
            <person name="Jiang F."/>
            <person name="Liu H."/>
            <person name="Zhao H."/>
            <person name="Xu D."/>
            <person name="Zhang Y."/>
        </authorList>
    </citation>
    <scope>NUCLEOTIDE SEQUENCE [LARGE SCALE GENOMIC DNA]</scope>
    <source>
        <strain evidence="2">cv. Yunnan</strain>
    </source>
</reference>
<dbReference type="Proteomes" id="UP001056120">
    <property type="component" value="Linkage Group LG28"/>
</dbReference>
<keyword evidence="2" id="KW-1185">Reference proteome</keyword>
<protein>
    <submittedName>
        <fullName evidence="1">Uncharacterized protein</fullName>
    </submittedName>
</protein>